<evidence type="ECO:0000259" key="1">
    <source>
        <dbReference type="Pfam" id="PF03441"/>
    </source>
</evidence>
<dbReference type="Pfam" id="PF03441">
    <property type="entry name" value="FAD_binding_7"/>
    <property type="match status" value="1"/>
</dbReference>
<evidence type="ECO:0000313" key="3">
    <source>
        <dbReference type="Proteomes" id="UP000271193"/>
    </source>
</evidence>
<dbReference type="PANTHER" id="PTHR38657">
    <property type="entry name" value="SLR1343 PROTEIN"/>
    <property type="match status" value="1"/>
</dbReference>
<keyword evidence="3" id="KW-1185">Reference proteome</keyword>
<dbReference type="OrthoDB" id="5288100at2"/>
<dbReference type="GO" id="GO:0016829">
    <property type="term" value="F:lyase activity"/>
    <property type="evidence" value="ECO:0007669"/>
    <property type="project" value="UniProtKB-KW"/>
</dbReference>
<proteinExistence type="predicted"/>
<accession>A0A3G6TBV0</accession>
<keyword evidence="2" id="KW-0456">Lyase</keyword>
<dbReference type="Gene3D" id="1.10.579.10">
    <property type="entry name" value="DNA Cyclobutane Dipyrimidine Photolyase, subunit A, domain 3"/>
    <property type="match status" value="1"/>
</dbReference>
<dbReference type="SUPFAM" id="SSF48173">
    <property type="entry name" value="Cryptochrome/photolyase FAD-binding domain"/>
    <property type="match status" value="1"/>
</dbReference>
<dbReference type="Gene3D" id="1.10.10.1710">
    <property type="entry name" value="Deoxyribodipyrimidine photolyase-related"/>
    <property type="match status" value="1"/>
</dbReference>
<dbReference type="GeneID" id="99067115"/>
<dbReference type="Gene3D" id="1.25.40.80">
    <property type="match status" value="1"/>
</dbReference>
<dbReference type="AlphaFoldDB" id="A0A3G6TBV0"/>
<reference evidence="3" key="1">
    <citation type="submission" date="2018-11" db="EMBL/GenBank/DDBJ databases">
        <title>Proposal to divide the Flavobacteriaceae and reorganize its genera based on Amino Acid Identity values calculated from whole genome sequences.</title>
        <authorList>
            <person name="Nicholson A.C."/>
            <person name="Gulvik C.A."/>
            <person name="Whitney A.M."/>
            <person name="Humrighouse B.W."/>
            <person name="Bell M."/>
            <person name="Holmes B."/>
            <person name="Steigerwalt A.G."/>
            <person name="Villarma A."/>
            <person name="Sheth M."/>
            <person name="Batra D."/>
            <person name="Pryor J."/>
            <person name="Bernardet J.-F."/>
            <person name="Hugo C."/>
            <person name="Kampfer P."/>
            <person name="Newman J."/>
            <person name="McQuiston J.R."/>
        </authorList>
    </citation>
    <scope>NUCLEOTIDE SEQUENCE [LARGE SCALE GENOMIC DNA]</scope>
    <source>
        <strain evidence="3">G0229</strain>
    </source>
</reference>
<dbReference type="Proteomes" id="UP000271193">
    <property type="component" value="Chromosome"/>
</dbReference>
<organism evidence="2 3">
    <name type="scientific">Chryseobacterium bernardetii</name>
    <dbReference type="NCBI Taxonomy" id="1241978"/>
    <lineage>
        <taxon>Bacteria</taxon>
        <taxon>Pseudomonadati</taxon>
        <taxon>Bacteroidota</taxon>
        <taxon>Flavobacteriia</taxon>
        <taxon>Flavobacteriales</taxon>
        <taxon>Weeksellaceae</taxon>
        <taxon>Chryseobacterium group</taxon>
        <taxon>Chryseobacterium</taxon>
    </lineage>
</organism>
<dbReference type="InterPro" id="IPR036134">
    <property type="entry name" value="Crypto/Photolyase_FAD-like_sf"/>
</dbReference>
<dbReference type="InterPro" id="IPR052551">
    <property type="entry name" value="UV-DNA_repair_photolyase"/>
</dbReference>
<dbReference type="KEGG" id="cben:EG339_20110"/>
<dbReference type="Pfam" id="PF04244">
    <property type="entry name" value="DPRP"/>
    <property type="match status" value="1"/>
</dbReference>
<feature type="domain" description="Cryptochrome/DNA photolyase FAD-binding" evidence="1">
    <location>
        <begin position="303"/>
        <end position="439"/>
    </location>
</feature>
<dbReference type="InterPro" id="IPR007357">
    <property type="entry name" value="PhrB-like"/>
</dbReference>
<dbReference type="EMBL" id="CP033932">
    <property type="protein sequence ID" value="AZB26725.1"/>
    <property type="molecule type" value="Genomic_DNA"/>
</dbReference>
<evidence type="ECO:0000313" key="2">
    <source>
        <dbReference type="EMBL" id="AZB26725.1"/>
    </source>
</evidence>
<gene>
    <name evidence="2" type="ORF">EG339_20110</name>
</gene>
<sequence length="498" mass="59763">MAKTVKHTAQLIFPHQLFEDTDYLDKSEPVFLVEEFLFFRQYSFHKQKIAFHRATMKFYENELKKSGFDVEYIESQSEFSDVRNLLLKLEKEGFKTIKTTDVCDNWLEKRLKETKLKLKILDSLLFINTKEELKEYFEDKKSYHQTDFYKQQRITRNILMKAGKPLGGKWTYDTENRKKYPKNKKAPAIHFPENNQYYEEAKQYTEKYFSKNYGTLTGEQLYPTTFKEAEKWLEQFLENRFLEFGIYEDSIVEREHFLHHSVLSPLMNVGLLTSENVLKKAILFAKENDIPVNSLEGFVRQILGWREFVRGIYIYKGTYQRNRNYWKHKQKLPQSFYTAQTGIRPIDSTLQKILKTGYAHHIERLMIFANFMNLCQYNHDEVYQWFMEMFIDSYDWVMVPNVYGMSSFSDGGKMSTKPYISGSNYLKKMSDYPDGAWAEQWDALFWNFINDHKDFFAKNPRLGMMLRTLEKMPAEKRKRHLEMAKDFIERFSVKTKIK</sequence>
<dbReference type="Gene3D" id="3.40.50.620">
    <property type="entry name" value="HUPs"/>
    <property type="match status" value="1"/>
</dbReference>
<dbReference type="RefSeq" id="WP_123871641.1">
    <property type="nucleotide sequence ID" value="NZ_CP033931.1"/>
</dbReference>
<dbReference type="InterPro" id="IPR005101">
    <property type="entry name" value="Cryptochr/Photolyase_FAD-bd"/>
</dbReference>
<protein>
    <submittedName>
        <fullName evidence="2">Cryptochrome/photolyase family protein</fullName>
    </submittedName>
</protein>
<name>A0A3G6TBV0_9FLAO</name>
<dbReference type="PANTHER" id="PTHR38657:SF1">
    <property type="entry name" value="SLR1343 PROTEIN"/>
    <property type="match status" value="1"/>
</dbReference>
<dbReference type="InterPro" id="IPR014729">
    <property type="entry name" value="Rossmann-like_a/b/a_fold"/>
</dbReference>